<evidence type="ECO:0000313" key="2">
    <source>
        <dbReference type="EMBL" id="KAK8229385.1"/>
    </source>
</evidence>
<sequence>MVLLNFTRQTSKGYWALDTDNLPGPAHAHEIALFPINSGPDDSTTSANGTAFNPKRIADLMLQILSINWQMGNFHRTYHDPPQQILQLSSEQCARFLQVAKTQPYQSPPFDDAVLEAMCMLPYFSDTNEDYKVVPLTSLITIPEVDRAPDREIVYGSALVPPHMLRLTEWWGGDAGVALFIDTKTGAAVELEDWDTAEGDNEGEVTKFEGKTHPSGEAVLQGWIDKFLNLTWVPDGSSGIFDASRDRHVVFLAHKRLLLKYGWPDAFPLPADRFKEYLEEKDALSQLSPWEEGRPFELAHRWHDAQVLAAKALCEQGCKMDRRNQFLGDTITNLLMRYAFAQMELAYAREAGEAPLPERARLPEIESINAGGDEELESGERAEWSVEVQPIDFLARVAELWHRFPAELQNAQFREVVDVLSELYDKTREKHYPAFELERFGVAASEGMQQQQQQQMGQEEREEL</sequence>
<proteinExistence type="predicted"/>
<dbReference type="EMBL" id="JBBWRZ010000009">
    <property type="protein sequence ID" value="KAK8229385.1"/>
    <property type="molecule type" value="Genomic_DNA"/>
</dbReference>
<dbReference type="Proteomes" id="UP001492380">
    <property type="component" value="Unassembled WGS sequence"/>
</dbReference>
<evidence type="ECO:0000313" key="3">
    <source>
        <dbReference type="Proteomes" id="UP001492380"/>
    </source>
</evidence>
<name>A0ABR1YH84_9PEZI</name>
<comment type="caution">
    <text evidence="2">The sequence shown here is derived from an EMBL/GenBank/DDBJ whole genome shotgun (WGS) entry which is preliminary data.</text>
</comment>
<feature type="region of interest" description="Disordered" evidence="1">
    <location>
        <begin position="358"/>
        <end position="381"/>
    </location>
</feature>
<reference evidence="2 3" key="1">
    <citation type="submission" date="2024-04" db="EMBL/GenBank/DDBJ databases">
        <title>Phyllosticta paracitricarpa is synonymous to the EU quarantine fungus P. citricarpa based on phylogenomic analyses.</title>
        <authorList>
            <consortium name="Lawrence Berkeley National Laboratory"/>
            <person name="Van Ingen-Buijs V.A."/>
            <person name="Van Westerhoven A.C."/>
            <person name="Haridas S."/>
            <person name="Skiadas P."/>
            <person name="Martin F."/>
            <person name="Groenewald J.Z."/>
            <person name="Crous P.W."/>
            <person name="Seidl M.F."/>
        </authorList>
    </citation>
    <scope>NUCLEOTIDE SEQUENCE [LARGE SCALE GENOMIC DNA]</scope>
    <source>
        <strain evidence="2 3">CBS 123374</strain>
    </source>
</reference>
<keyword evidence="3" id="KW-1185">Reference proteome</keyword>
<protein>
    <recommendedName>
        <fullName evidence="4">Knr4/Smi1-like domain-containing protein</fullName>
    </recommendedName>
</protein>
<accession>A0ABR1YH84</accession>
<evidence type="ECO:0000256" key="1">
    <source>
        <dbReference type="SAM" id="MobiDB-lite"/>
    </source>
</evidence>
<organism evidence="2 3">
    <name type="scientific">Phyllosticta capitalensis</name>
    <dbReference type="NCBI Taxonomy" id="121624"/>
    <lineage>
        <taxon>Eukaryota</taxon>
        <taxon>Fungi</taxon>
        <taxon>Dikarya</taxon>
        <taxon>Ascomycota</taxon>
        <taxon>Pezizomycotina</taxon>
        <taxon>Dothideomycetes</taxon>
        <taxon>Dothideomycetes incertae sedis</taxon>
        <taxon>Botryosphaeriales</taxon>
        <taxon>Phyllostictaceae</taxon>
        <taxon>Phyllosticta</taxon>
    </lineage>
</organism>
<evidence type="ECO:0008006" key="4">
    <source>
        <dbReference type="Google" id="ProtNLM"/>
    </source>
</evidence>
<gene>
    <name evidence="2" type="ORF">HDK90DRAFT_468840</name>
</gene>